<reference evidence="2 3" key="1">
    <citation type="submission" date="2024-02" db="EMBL/GenBank/DDBJ databases">
        <title>A draft genome for the cacao thread blight pathogen Marasmius crinis-equi.</title>
        <authorList>
            <person name="Cohen S.P."/>
            <person name="Baruah I.K."/>
            <person name="Amoako-Attah I."/>
            <person name="Bukari Y."/>
            <person name="Meinhardt L.W."/>
            <person name="Bailey B.A."/>
        </authorList>
    </citation>
    <scope>NUCLEOTIDE SEQUENCE [LARGE SCALE GENOMIC DNA]</scope>
    <source>
        <strain evidence="2 3">GH-76</strain>
    </source>
</reference>
<evidence type="ECO:0000313" key="2">
    <source>
        <dbReference type="EMBL" id="KAL0567081.1"/>
    </source>
</evidence>
<proteinExistence type="predicted"/>
<sequence length="175" mass="19227">MPRVKRPRAVSASSPLLTTFPAKRSRRYASQTSEPGKAPSMSDDSGSLSSSTSLSEHSPGDPTNTPISNDKEGEVEEHDTDDVDQEESSCTDSPVPSDDSYSEQDWEFIASSANLRRQRPTVVQTANEIKPLLVETRGLLEALLEIGREKPIWERLGGLAVKVMELNERIKSALM</sequence>
<dbReference type="Proteomes" id="UP001465976">
    <property type="component" value="Unassembled WGS sequence"/>
</dbReference>
<evidence type="ECO:0000313" key="3">
    <source>
        <dbReference type="Proteomes" id="UP001465976"/>
    </source>
</evidence>
<feature type="compositionally biased region" description="Low complexity" evidence="1">
    <location>
        <begin position="40"/>
        <end position="57"/>
    </location>
</feature>
<comment type="caution">
    <text evidence="2">The sequence shown here is derived from an EMBL/GenBank/DDBJ whole genome shotgun (WGS) entry which is preliminary data.</text>
</comment>
<gene>
    <name evidence="2" type="ORF">V5O48_014908</name>
</gene>
<keyword evidence="3" id="KW-1185">Reference proteome</keyword>
<name>A0ABR3EVZ4_9AGAR</name>
<feature type="compositionally biased region" description="Acidic residues" evidence="1">
    <location>
        <begin position="73"/>
        <end position="89"/>
    </location>
</feature>
<feature type="region of interest" description="Disordered" evidence="1">
    <location>
        <begin position="1"/>
        <end position="106"/>
    </location>
</feature>
<protein>
    <submittedName>
        <fullName evidence="2">Uncharacterized protein</fullName>
    </submittedName>
</protein>
<evidence type="ECO:0000256" key="1">
    <source>
        <dbReference type="SAM" id="MobiDB-lite"/>
    </source>
</evidence>
<accession>A0ABR3EVZ4</accession>
<organism evidence="2 3">
    <name type="scientific">Marasmius crinis-equi</name>
    <dbReference type="NCBI Taxonomy" id="585013"/>
    <lineage>
        <taxon>Eukaryota</taxon>
        <taxon>Fungi</taxon>
        <taxon>Dikarya</taxon>
        <taxon>Basidiomycota</taxon>
        <taxon>Agaricomycotina</taxon>
        <taxon>Agaricomycetes</taxon>
        <taxon>Agaricomycetidae</taxon>
        <taxon>Agaricales</taxon>
        <taxon>Marasmiineae</taxon>
        <taxon>Marasmiaceae</taxon>
        <taxon>Marasmius</taxon>
    </lineage>
</organism>
<dbReference type="EMBL" id="JBAHYK010001680">
    <property type="protein sequence ID" value="KAL0567081.1"/>
    <property type="molecule type" value="Genomic_DNA"/>
</dbReference>